<gene>
    <name evidence="1" type="ORF">ESP62_013355</name>
</gene>
<protein>
    <submittedName>
        <fullName evidence="1">Thioredoxin family protein</fullName>
    </submittedName>
</protein>
<dbReference type="Proteomes" id="UP001515100">
    <property type="component" value="Unassembled WGS sequence"/>
</dbReference>
<dbReference type="RefSeq" id="WP_129184416.1">
    <property type="nucleotide sequence ID" value="NZ_JAGIOG010000001.1"/>
</dbReference>
<evidence type="ECO:0000313" key="1">
    <source>
        <dbReference type="EMBL" id="KAA1376409.1"/>
    </source>
</evidence>
<comment type="caution">
    <text evidence="1">The sequence shown here is derived from an EMBL/GenBank/DDBJ whole genome shotgun (WGS) entry which is preliminary data.</text>
</comment>
<organism evidence="1 2">
    <name type="scientific">Aeromicrobium fastidiosum</name>
    <dbReference type="NCBI Taxonomy" id="52699"/>
    <lineage>
        <taxon>Bacteria</taxon>
        <taxon>Bacillati</taxon>
        <taxon>Actinomycetota</taxon>
        <taxon>Actinomycetes</taxon>
        <taxon>Propionibacteriales</taxon>
        <taxon>Nocardioidaceae</taxon>
        <taxon>Aeromicrobium</taxon>
    </lineage>
</organism>
<dbReference type="AlphaFoldDB" id="A0A641AP43"/>
<name>A0A641AP43_9ACTN</name>
<reference evidence="1" key="1">
    <citation type="submission" date="2019-09" db="EMBL/GenBank/DDBJ databases">
        <authorList>
            <person name="Li J."/>
        </authorList>
    </citation>
    <scope>NUCLEOTIDE SEQUENCE [LARGE SCALE GENOMIC DNA]</scope>
    <source>
        <strain evidence="1">NRBC 14897</strain>
    </source>
</reference>
<sequence length="99" mass="10623">MRVELLYFDGCPNWTVADGRLSEALRAADHQNATVERRRVETVEEAEATGFLGSPTIRIDGIDPFASGTEQVGLACRVYTTPTGLSGSPTTDQLIAALP</sequence>
<evidence type="ECO:0000313" key="2">
    <source>
        <dbReference type="Proteomes" id="UP001515100"/>
    </source>
</evidence>
<dbReference type="OrthoDB" id="7185309at2"/>
<dbReference type="EMBL" id="SDPP02000003">
    <property type="protein sequence ID" value="KAA1376409.1"/>
    <property type="molecule type" value="Genomic_DNA"/>
</dbReference>
<proteinExistence type="predicted"/>
<accession>A0A641AP43</accession>
<keyword evidence="2" id="KW-1185">Reference proteome</keyword>